<sequence>MYSGCGSPACGKTATGYTAAISQLAFGSAPGLGAGDACGRCFAVTAAADPYSPAYTGPFKTVVVKVTDLCPVAGNAEWCGQTTSNPTNQHGAAYHFDLCEDTGAAAAFFPSGHGPLTGTFTEVSCSQWSGSDGSVLWNGACLSGESAGLWPSVGCGNQGSEFEARKADTCLANVLAVMSTPPTLPPLEGQLLLDVFTHRTIPPPPGAPDTEYGDSERVARSSAIDETLSFSNIDGWVSTYMLRERMSIAPEDRDSLANLDETHLIFNSYVGAVYYLRGLSTVERWIGQLVDPDYEVPTDEPPNPVPPSLPPSSPSQSTAPPAYSGPTTDTGRKYLPTFNELCMQHAIIITWNARAEGQAHMLSWTVDCYLDGVHKGTGTARSKQAAKEEAAKQAYHAKGWN</sequence>
<dbReference type="Proteomes" id="UP000310158">
    <property type="component" value="Unassembled WGS sequence"/>
</dbReference>
<evidence type="ECO:0000313" key="6">
    <source>
        <dbReference type="Proteomes" id="UP000310158"/>
    </source>
</evidence>
<dbReference type="Pfam" id="PF22514">
    <property type="entry name" value="EXPB1_D1"/>
    <property type="match status" value="1"/>
</dbReference>
<dbReference type="InterPro" id="IPR014720">
    <property type="entry name" value="dsRBD_dom"/>
</dbReference>
<evidence type="ECO:0000313" key="5">
    <source>
        <dbReference type="EMBL" id="THH16958.1"/>
    </source>
</evidence>
<dbReference type="Gene3D" id="2.40.40.10">
    <property type="entry name" value="RlpA-like domain"/>
    <property type="match status" value="1"/>
</dbReference>
<accession>A0A4S4LYE4</accession>
<keyword evidence="1" id="KW-0694">RNA-binding</keyword>
<dbReference type="SUPFAM" id="SSF54768">
    <property type="entry name" value="dsRNA-binding domain-like"/>
    <property type="match status" value="1"/>
</dbReference>
<name>A0A4S4LYE4_9AGAM</name>
<feature type="domain" description="Expansin-like EG45" evidence="4">
    <location>
        <begin position="7"/>
        <end position="130"/>
    </location>
</feature>
<gene>
    <name evidence="5" type="ORF">EW146_g3753</name>
</gene>
<dbReference type="EMBL" id="SGPL01000133">
    <property type="protein sequence ID" value="THH16958.1"/>
    <property type="molecule type" value="Genomic_DNA"/>
</dbReference>
<dbReference type="InterPro" id="IPR036908">
    <property type="entry name" value="RlpA-like_sf"/>
</dbReference>
<protein>
    <recommendedName>
        <fullName evidence="7">Expansin-like EG45 domain-containing protein</fullName>
    </recommendedName>
</protein>
<feature type="compositionally biased region" description="Pro residues" evidence="2">
    <location>
        <begin position="299"/>
        <end position="313"/>
    </location>
</feature>
<dbReference type="GO" id="GO:0003723">
    <property type="term" value="F:RNA binding"/>
    <property type="evidence" value="ECO:0007669"/>
    <property type="project" value="UniProtKB-UniRule"/>
</dbReference>
<dbReference type="AlphaFoldDB" id="A0A4S4LYE4"/>
<keyword evidence="6" id="KW-1185">Reference proteome</keyword>
<evidence type="ECO:0008006" key="7">
    <source>
        <dbReference type="Google" id="ProtNLM"/>
    </source>
</evidence>
<feature type="region of interest" description="Disordered" evidence="2">
    <location>
        <begin position="381"/>
        <end position="401"/>
    </location>
</feature>
<feature type="domain" description="DRBM" evidence="3">
    <location>
        <begin position="333"/>
        <end position="395"/>
    </location>
</feature>
<evidence type="ECO:0000259" key="4">
    <source>
        <dbReference type="PROSITE" id="PS50842"/>
    </source>
</evidence>
<comment type="caution">
    <text evidence="5">The sequence shown here is derived from an EMBL/GenBank/DDBJ whole genome shotgun (WGS) entry which is preliminary data.</text>
</comment>
<dbReference type="SUPFAM" id="SSF50685">
    <property type="entry name" value="Barwin-like endoglucanases"/>
    <property type="match status" value="1"/>
</dbReference>
<evidence type="ECO:0000256" key="2">
    <source>
        <dbReference type="SAM" id="MobiDB-lite"/>
    </source>
</evidence>
<dbReference type="CDD" id="cd22278">
    <property type="entry name" value="DPBB_GH45_endoglucanase"/>
    <property type="match status" value="1"/>
</dbReference>
<feature type="region of interest" description="Disordered" evidence="2">
    <location>
        <begin position="293"/>
        <end position="330"/>
    </location>
</feature>
<evidence type="ECO:0000259" key="3">
    <source>
        <dbReference type="PROSITE" id="PS50137"/>
    </source>
</evidence>
<reference evidence="5 6" key="1">
    <citation type="submission" date="2019-02" db="EMBL/GenBank/DDBJ databases">
        <title>Genome sequencing of the rare red list fungi Bondarzewia mesenterica.</title>
        <authorList>
            <person name="Buettner E."/>
            <person name="Kellner H."/>
        </authorList>
    </citation>
    <scope>NUCLEOTIDE SEQUENCE [LARGE SCALE GENOMIC DNA]</scope>
    <source>
        <strain evidence="5 6">DSM 108281</strain>
    </source>
</reference>
<dbReference type="Pfam" id="PF00035">
    <property type="entry name" value="dsrm"/>
    <property type="match status" value="1"/>
</dbReference>
<dbReference type="OrthoDB" id="5823761at2759"/>
<dbReference type="PROSITE" id="PS50137">
    <property type="entry name" value="DS_RBD"/>
    <property type="match status" value="1"/>
</dbReference>
<dbReference type="SMART" id="SM00358">
    <property type="entry name" value="DSRM"/>
    <property type="match status" value="1"/>
</dbReference>
<dbReference type="PROSITE" id="PS50842">
    <property type="entry name" value="EXPANSIN_EG45"/>
    <property type="match status" value="1"/>
</dbReference>
<dbReference type="Gene3D" id="3.30.160.20">
    <property type="match status" value="1"/>
</dbReference>
<organism evidence="5 6">
    <name type="scientific">Bondarzewia mesenterica</name>
    <dbReference type="NCBI Taxonomy" id="1095465"/>
    <lineage>
        <taxon>Eukaryota</taxon>
        <taxon>Fungi</taxon>
        <taxon>Dikarya</taxon>
        <taxon>Basidiomycota</taxon>
        <taxon>Agaricomycotina</taxon>
        <taxon>Agaricomycetes</taxon>
        <taxon>Russulales</taxon>
        <taxon>Bondarzewiaceae</taxon>
        <taxon>Bondarzewia</taxon>
    </lineage>
</organism>
<proteinExistence type="predicted"/>
<evidence type="ECO:0000256" key="1">
    <source>
        <dbReference type="PROSITE-ProRule" id="PRU00266"/>
    </source>
</evidence>
<dbReference type="InterPro" id="IPR007112">
    <property type="entry name" value="Expansin/allergen_DPBB_dom"/>
</dbReference>